<comment type="caution">
    <text evidence="2">The sequence shown here is derived from an EMBL/GenBank/DDBJ whole genome shotgun (WGS) entry which is preliminary data.</text>
</comment>
<proteinExistence type="predicted"/>
<protein>
    <submittedName>
        <fullName evidence="2">NAD-dependent epimerase/dehydratase family protein</fullName>
    </submittedName>
</protein>
<evidence type="ECO:0000313" key="2">
    <source>
        <dbReference type="EMBL" id="TFD55350.1"/>
    </source>
</evidence>
<dbReference type="EMBL" id="SOHE01000010">
    <property type="protein sequence ID" value="TFD55350.1"/>
    <property type="molecule type" value="Genomic_DNA"/>
</dbReference>
<dbReference type="InterPro" id="IPR051606">
    <property type="entry name" value="Polyketide_Oxido-like"/>
</dbReference>
<dbReference type="InterPro" id="IPR016040">
    <property type="entry name" value="NAD(P)-bd_dom"/>
</dbReference>
<feature type="domain" description="NAD(P)-binding" evidence="1">
    <location>
        <begin position="11"/>
        <end position="200"/>
    </location>
</feature>
<dbReference type="GO" id="GO:0042602">
    <property type="term" value="F:riboflavin reductase (NADPH) activity"/>
    <property type="evidence" value="ECO:0007669"/>
    <property type="project" value="TreeGrafter"/>
</dbReference>
<dbReference type="GO" id="GO:0004074">
    <property type="term" value="F:biliverdin reductase [NAD(P)H] activity"/>
    <property type="evidence" value="ECO:0007669"/>
    <property type="project" value="TreeGrafter"/>
</dbReference>
<accession>A0A4R9AAL9</accession>
<dbReference type="Proteomes" id="UP000297447">
    <property type="component" value="Unassembled WGS sequence"/>
</dbReference>
<reference evidence="2 3" key="1">
    <citation type="submission" date="2019-03" db="EMBL/GenBank/DDBJ databases">
        <title>Genomics of glacier-inhabiting Cryobacterium strains.</title>
        <authorList>
            <person name="Liu Q."/>
            <person name="Xin Y.-H."/>
        </authorList>
    </citation>
    <scope>NUCLEOTIDE SEQUENCE [LARGE SCALE GENOMIC DNA]</scope>
    <source>
        <strain evidence="2 3">Hh14</strain>
    </source>
</reference>
<sequence>MEKSRTIALFGATGKTGRRVLARLLGAGYSVRALARAPERLGVIDGLTVIAGDVLDPDAVAETIRGSDAVISVFGQVKGSPLQVQTDGTRLIVKQMHAHGLTRIVSLSGGGLRDPHDRPKAADHVIRFLLKTLSGRVLADAEGHLRVLEQSGLDWTVVRGPRLTEKPGTGSYRLGWVGLDTGIEISRDDLADFILTQIDDDRFVRAMPFVSA</sequence>
<dbReference type="PANTHER" id="PTHR43355">
    <property type="entry name" value="FLAVIN REDUCTASE (NADPH)"/>
    <property type="match status" value="1"/>
</dbReference>
<dbReference type="AlphaFoldDB" id="A0A4R9AAL9"/>
<keyword evidence="3" id="KW-1185">Reference proteome</keyword>
<evidence type="ECO:0000259" key="1">
    <source>
        <dbReference type="Pfam" id="PF13460"/>
    </source>
</evidence>
<dbReference type="Pfam" id="PF13460">
    <property type="entry name" value="NAD_binding_10"/>
    <property type="match status" value="1"/>
</dbReference>
<evidence type="ECO:0000313" key="3">
    <source>
        <dbReference type="Proteomes" id="UP000297447"/>
    </source>
</evidence>
<dbReference type="Gene3D" id="3.40.50.720">
    <property type="entry name" value="NAD(P)-binding Rossmann-like Domain"/>
    <property type="match status" value="1"/>
</dbReference>
<gene>
    <name evidence="2" type="ORF">E3T55_01330</name>
</gene>
<organism evidence="2 3">
    <name type="scientific">Cryobacterium frigoriphilum</name>
    <dbReference type="NCBI Taxonomy" id="1259150"/>
    <lineage>
        <taxon>Bacteria</taxon>
        <taxon>Bacillati</taxon>
        <taxon>Actinomycetota</taxon>
        <taxon>Actinomycetes</taxon>
        <taxon>Micrococcales</taxon>
        <taxon>Microbacteriaceae</taxon>
        <taxon>Cryobacterium</taxon>
    </lineage>
</organism>
<dbReference type="OrthoDB" id="9771302at2"/>
<dbReference type="PANTHER" id="PTHR43355:SF2">
    <property type="entry name" value="FLAVIN REDUCTASE (NADPH)"/>
    <property type="match status" value="1"/>
</dbReference>
<dbReference type="InterPro" id="IPR036291">
    <property type="entry name" value="NAD(P)-bd_dom_sf"/>
</dbReference>
<dbReference type="SUPFAM" id="SSF51735">
    <property type="entry name" value="NAD(P)-binding Rossmann-fold domains"/>
    <property type="match status" value="1"/>
</dbReference>
<name>A0A4R9AAL9_9MICO</name>